<evidence type="ECO:0000313" key="10">
    <source>
        <dbReference type="Proteomes" id="UP000316443"/>
    </source>
</evidence>
<proteinExistence type="inferred from homology"/>
<organism evidence="9 10">
    <name type="scientific">Microcystis aeruginosa Ma_QC_C_20070703_M131</name>
    <dbReference type="NCBI Taxonomy" id="2486263"/>
    <lineage>
        <taxon>Bacteria</taxon>
        <taxon>Bacillati</taxon>
        <taxon>Cyanobacteriota</taxon>
        <taxon>Cyanophyceae</taxon>
        <taxon>Oscillatoriophycideae</taxon>
        <taxon>Chroococcales</taxon>
        <taxon>Microcystaceae</taxon>
        <taxon>Microcystis</taxon>
    </lineage>
</organism>
<dbReference type="SUPFAM" id="SSF47090">
    <property type="entry name" value="PGBD-like"/>
    <property type="match status" value="1"/>
</dbReference>
<dbReference type="GO" id="GO:0016998">
    <property type="term" value="P:cell wall macromolecule catabolic process"/>
    <property type="evidence" value="ECO:0007669"/>
    <property type="project" value="InterPro"/>
</dbReference>
<evidence type="ECO:0000259" key="8">
    <source>
        <dbReference type="Pfam" id="PF01471"/>
    </source>
</evidence>
<name>A0A551YFC3_MICAE</name>
<dbReference type="InterPro" id="IPR036365">
    <property type="entry name" value="PGBD-like_sf"/>
</dbReference>
<comment type="caution">
    <text evidence="9">The sequence shown here is derived from an EMBL/GenBank/DDBJ whole genome shotgun (WGS) entry which is preliminary data.</text>
</comment>
<dbReference type="AlphaFoldDB" id="A0A551YFC3"/>
<evidence type="ECO:0000256" key="7">
    <source>
        <dbReference type="RuleBase" id="RU003788"/>
    </source>
</evidence>
<feature type="domain" description="Peptidoglycan binding-like" evidence="8">
    <location>
        <begin position="275"/>
        <end position="331"/>
    </location>
</feature>
<dbReference type="InterPro" id="IPR036366">
    <property type="entry name" value="PGBDSf"/>
</dbReference>
<dbReference type="Proteomes" id="UP000316443">
    <property type="component" value="Unassembled WGS sequence"/>
</dbReference>
<dbReference type="InterPro" id="IPR023347">
    <property type="entry name" value="Lysozyme_dom_sf"/>
</dbReference>
<dbReference type="HAMAP" id="MF_04110">
    <property type="entry name" value="ENDOLYSIN_T4"/>
    <property type="match status" value="1"/>
</dbReference>
<dbReference type="Gene3D" id="1.10.530.40">
    <property type="match status" value="1"/>
</dbReference>
<evidence type="ECO:0000256" key="1">
    <source>
        <dbReference type="ARBA" id="ARBA00000632"/>
    </source>
</evidence>
<dbReference type="InterPro" id="IPR002196">
    <property type="entry name" value="Glyco_hydro_24"/>
</dbReference>
<dbReference type="Pfam" id="PF01471">
    <property type="entry name" value="PG_binding_1"/>
    <property type="match status" value="1"/>
</dbReference>
<keyword evidence="3 7" id="KW-0081">Bacteriolytic enzyme</keyword>
<dbReference type="InterPro" id="IPR002477">
    <property type="entry name" value="Peptidoglycan-bd-like"/>
</dbReference>
<comment type="catalytic activity">
    <reaction evidence="1 7">
        <text>Hydrolysis of (1-&gt;4)-beta-linkages between N-acetylmuramic acid and N-acetyl-D-glucosamine residues in a peptidoglycan and between N-acetyl-D-glucosamine residues in chitodextrins.</text>
        <dbReference type="EC" id="3.2.1.17"/>
    </reaction>
</comment>
<keyword evidence="6 7" id="KW-0326">Glycosidase</keyword>
<reference evidence="9 10" key="1">
    <citation type="submission" date="2019-01" db="EMBL/GenBank/DDBJ databases">
        <title>Coherence of Microcystis species and biogeography revealed through population genomics.</title>
        <authorList>
            <person name="Perez-Carrascal O.M."/>
            <person name="Terrat Y."/>
            <person name="Giani A."/>
            <person name="Fortin N."/>
            <person name="Tromas N."/>
            <person name="Shapiro B.J."/>
        </authorList>
    </citation>
    <scope>NUCLEOTIDE SEQUENCE [LARGE SCALE GENOMIC DNA]</scope>
    <source>
        <strain evidence="9">Ma_QC_C_20070703_M131</strain>
    </source>
</reference>
<evidence type="ECO:0000256" key="4">
    <source>
        <dbReference type="ARBA" id="ARBA00022801"/>
    </source>
</evidence>
<dbReference type="GO" id="GO:0031640">
    <property type="term" value="P:killing of cells of another organism"/>
    <property type="evidence" value="ECO:0007669"/>
    <property type="project" value="UniProtKB-KW"/>
</dbReference>
<dbReference type="GO" id="GO:0003796">
    <property type="term" value="F:lysozyme activity"/>
    <property type="evidence" value="ECO:0007669"/>
    <property type="project" value="UniProtKB-EC"/>
</dbReference>
<dbReference type="CDD" id="cd00737">
    <property type="entry name" value="lyz_endolysin_autolysin"/>
    <property type="match status" value="1"/>
</dbReference>
<dbReference type="GO" id="GO:0009253">
    <property type="term" value="P:peptidoglycan catabolic process"/>
    <property type="evidence" value="ECO:0007669"/>
    <property type="project" value="InterPro"/>
</dbReference>
<gene>
    <name evidence="9" type="ORF">EWV85_04860</name>
</gene>
<dbReference type="SUPFAM" id="SSF53955">
    <property type="entry name" value="Lysozyme-like"/>
    <property type="match status" value="1"/>
</dbReference>
<dbReference type="PANTHER" id="PTHR38107">
    <property type="match status" value="1"/>
</dbReference>
<comment type="similarity">
    <text evidence="7">Belongs to the glycosyl hydrolase 24 family.</text>
</comment>
<protein>
    <recommendedName>
        <fullName evidence="7">Lysozyme</fullName>
        <ecNumber evidence="7">3.2.1.17</ecNumber>
    </recommendedName>
</protein>
<keyword evidence="4 7" id="KW-0378">Hydrolase</keyword>
<evidence type="ECO:0000313" key="9">
    <source>
        <dbReference type="EMBL" id="TRT59643.1"/>
    </source>
</evidence>
<evidence type="ECO:0000256" key="3">
    <source>
        <dbReference type="ARBA" id="ARBA00022638"/>
    </source>
</evidence>
<sequence>MEISQICLDLIKKWEGFRANAYLDPVGIPTIGYGTIRYPNGQPVELGDIVTEAEAEDLLKLEADDFAELVTKKVTVGLNQNQFDALVSFCYNVGGGAFQGSTLLKKLNSGDFTGAAEQFLVWNKATKNGVKIVLEGLTNRRREEKALFEKSGSEGKPLDKPEPSLQAQVDWLEGYRDRNNDDTIIVARKGSDVIEILTVESPDKEDLITVIRQYPNAKNFLIAPQEKQVPAGERILIQKREFATITKVAAPPSLDNQLLIIGMGADEDTPASLKQDIEELQVRLRDLGYYQGEIDGNFGSGTDQAIKAFQAKFFGANEADGKVGPLTWKKLWEGNPVSVIPPVGVSSPGKNYLKLTKTNRKDEFGCFVLKMEYFKDGQLKDSLNVCSGTPSKQIFRTATASVPKSFEPLPEGLWRIENIKWAGGPAHKDDYSGKFVFPDPFNGLGPVSTPLTYQKPNSTRRSAIEIHIDWNRRKKSPGTAGCVGIYTIGDYQRFVRWLRETNPRDFFVDWGLGTCPQP</sequence>
<dbReference type="EC" id="3.2.1.17" evidence="7"/>
<dbReference type="Gene3D" id="1.10.101.10">
    <property type="entry name" value="PGBD-like superfamily/PGBD"/>
    <property type="match status" value="1"/>
</dbReference>
<dbReference type="GO" id="GO:0042742">
    <property type="term" value="P:defense response to bacterium"/>
    <property type="evidence" value="ECO:0007669"/>
    <property type="project" value="UniProtKB-KW"/>
</dbReference>
<accession>A0A551YFC3</accession>
<keyword evidence="2 7" id="KW-0929">Antimicrobial</keyword>
<evidence type="ECO:0000256" key="2">
    <source>
        <dbReference type="ARBA" id="ARBA00022529"/>
    </source>
</evidence>
<dbReference type="Pfam" id="PF00959">
    <property type="entry name" value="Phage_lysozyme"/>
    <property type="match status" value="1"/>
</dbReference>
<evidence type="ECO:0000256" key="6">
    <source>
        <dbReference type="ARBA" id="ARBA00023295"/>
    </source>
</evidence>
<dbReference type="PANTHER" id="PTHR38107:SF3">
    <property type="entry name" value="LYSOZYME RRRD-RELATED"/>
    <property type="match status" value="1"/>
</dbReference>
<dbReference type="InterPro" id="IPR034690">
    <property type="entry name" value="Endolysin_T4_type"/>
</dbReference>
<evidence type="ECO:0000256" key="5">
    <source>
        <dbReference type="ARBA" id="ARBA00023200"/>
    </source>
</evidence>
<dbReference type="InterPro" id="IPR023346">
    <property type="entry name" value="Lysozyme-like_dom_sf"/>
</dbReference>
<dbReference type="EMBL" id="SFCA01000057">
    <property type="protein sequence ID" value="TRT59643.1"/>
    <property type="molecule type" value="Genomic_DNA"/>
</dbReference>
<dbReference type="InterPro" id="IPR051018">
    <property type="entry name" value="Bacteriophage_GH24"/>
</dbReference>
<dbReference type="InterPro" id="IPR033907">
    <property type="entry name" value="Endolysin_autolysin"/>
</dbReference>
<keyword evidence="5" id="KW-1035">Host cytoplasm</keyword>